<dbReference type="EMBL" id="AWTR02000079">
    <property type="protein sequence ID" value="ETZ06876.1"/>
    <property type="molecule type" value="Genomic_DNA"/>
</dbReference>
<proteinExistence type="predicted"/>
<keyword evidence="2 5" id="KW-0645">Protease</keyword>
<evidence type="ECO:0000256" key="1">
    <source>
        <dbReference type="ARBA" id="ARBA00022612"/>
    </source>
</evidence>
<sequence length="177" mass="20700">MGQLWRVTTPFCTKLYQGIFSGYASTYIKDNAGDKIMPGAFQKTLWNWKTKKHRFPHIYWEHDIEEPIGICLKLKEDEKGLFLEGKFLQDFPKAKEAMKSIQQGKRGLSIGFFVQKCLFDQGTRCITELLLKEISLVQFPCNENARIEEIKSSSISYIKAVENIQCYLHHLRFYTNF</sequence>
<accession>W6TDP2</accession>
<dbReference type="STRING" id="1399147.P618_200947"/>
<name>W6TDP2_HOLOB</name>
<keyword evidence="6" id="KW-1185">Reference proteome</keyword>
<organism evidence="5 6">
    <name type="scientific">Holospora obtusa F1</name>
    <dbReference type="NCBI Taxonomy" id="1399147"/>
    <lineage>
        <taxon>Bacteria</taxon>
        <taxon>Pseudomonadati</taxon>
        <taxon>Pseudomonadota</taxon>
        <taxon>Alphaproteobacteria</taxon>
        <taxon>Holosporales</taxon>
        <taxon>Holosporaceae</taxon>
        <taxon>Holospora</taxon>
    </lineage>
</organism>
<dbReference type="GO" id="GO:0008233">
    <property type="term" value="F:peptidase activity"/>
    <property type="evidence" value="ECO:0007669"/>
    <property type="project" value="UniProtKB-KW"/>
</dbReference>
<keyword evidence="1" id="KW-1188">Viral release from host cell</keyword>
<comment type="caution">
    <text evidence="5">The sequence shown here is derived from an EMBL/GenBank/DDBJ whole genome shotgun (WGS) entry which is preliminary data.</text>
</comment>
<evidence type="ECO:0000256" key="2">
    <source>
        <dbReference type="ARBA" id="ARBA00022670"/>
    </source>
</evidence>
<keyword evidence="3" id="KW-0378">Hydrolase</keyword>
<evidence type="ECO:0000313" key="6">
    <source>
        <dbReference type="Proteomes" id="UP000019112"/>
    </source>
</evidence>
<dbReference type="OrthoDB" id="9804926at2"/>
<dbReference type="NCBIfam" id="TIGR01543">
    <property type="entry name" value="proheadase_HK97"/>
    <property type="match status" value="1"/>
</dbReference>
<dbReference type="AlphaFoldDB" id="W6TDP2"/>
<protein>
    <submittedName>
        <fullName evidence="5">Prohead protease</fullName>
    </submittedName>
</protein>
<evidence type="ECO:0000259" key="4">
    <source>
        <dbReference type="Pfam" id="PF04586"/>
    </source>
</evidence>
<dbReference type="InterPro" id="IPR006433">
    <property type="entry name" value="Prohead_protease"/>
</dbReference>
<feature type="domain" description="Prohead serine protease" evidence="4">
    <location>
        <begin position="19"/>
        <end position="155"/>
    </location>
</feature>
<dbReference type="eggNOG" id="COG3740">
    <property type="taxonomic scope" value="Bacteria"/>
</dbReference>
<dbReference type="Proteomes" id="UP000019112">
    <property type="component" value="Unassembled WGS sequence"/>
</dbReference>
<gene>
    <name evidence="5" type="ORF">P618_200947</name>
</gene>
<evidence type="ECO:0000256" key="3">
    <source>
        <dbReference type="ARBA" id="ARBA00022801"/>
    </source>
</evidence>
<dbReference type="GO" id="GO:0006508">
    <property type="term" value="P:proteolysis"/>
    <property type="evidence" value="ECO:0007669"/>
    <property type="project" value="UniProtKB-KW"/>
</dbReference>
<dbReference type="RefSeq" id="WP_021827210.1">
    <property type="nucleotide sequence ID" value="NZ_AWTR02000079.1"/>
</dbReference>
<dbReference type="InterPro" id="IPR054613">
    <property type="entry name" value="Peptidase_S78_dom"/>
</dbReference>
<evidence type="ECO:0000313" key="5">
    <source>
        <dbReference type="EMBL" id="ETZ06876.1"/>
    </source>
</evidence>
<reference evidence="5 6" key="1">
    <citation type="journal article" date="2014" name="FEMS Microbiol. Lett.">
        <title>Draft genome sequences of three Holospora species (Holospora obtusa, Holospora undulata, and Holospora elegans), endonuclear symbiotic bacteria of the ciliate Paramecium caudatum.</title>
        <authorList>
            <person name="Dohra H."/>
            <person name="Tanaka K."/>
            <person name="Suzuki T."/>
            <person name="Fujishima M."/>
            <person name="Suzuki H."/>
        </authorList>
    </citation>
    <scope>NUCLEOTIDE SEQUENCE [LARGE SCALE GENOMIC DNA]</scope>
    <source>
        <strain evidence="5 6">F1</strain>
    </source>
</reference>
<dbReference type="Pfam" id="PF04586">
    <property type="entry name" value="Peptidase_S78"/>
    <property type="match status" value="1"/>
</dbReference>